<keyword evidence="2" id="KW-0863">Zinc-finger</keyword>
<evidence type="ECO:0000256" key="2">
    <source>
        <dbReference type="ARBA" id="ARBA00022771"/>
    </source>
</evidence>
<keyword evidence="3" id="KW-0862">Zinc</keyword>
<dbReference type="AlphaFoldDB" id="A0A1F6NXE9"/>
<dbReference type="PANTHER" id="PTHR33823">
    <property type="entry name" value="RNA POLYMERASE-BINDING TRANSCRIPTION FACTOR DKSA-RELATED"/>
    <property type="match status" value="1"/>
</dbReference>
<proteinExistence type="predicted"/>
<keyword evidence="1" id="KW-0479">Metal-binding</keyword>
<dbReference type="PANTHER" id="PTHR33823:SF4">
    <property type="entry name" value="GENERAL STRESS PROTEIN 16O"/>
    <property type="match status" value="1"/>
</dbReference>
<gene>
    <name evidence="6" type="ORF">A2537_00300</name>
</gene>
<evidence type="ECO:0000259" key="5">
    <source>
        <dbReference type="Pfam" id="PF01258"/>
    </source>
</evidence>
<name>A0A1F6NXE9_9BACT</name>
<evidence type="ECO:0000256" key="4">
    <source>
        <dbReference type="PROSITE-ProRule" id="PRU00510"/>
    </source>
</evidence>
<dbReference type="Proteomes" id="UP000178490">
    <property type="component" value="Unassembled WGS sequence"/>
</dbReference>
<evidence type="ECO:0000256" key="1">
    <source>
        <dbReference type="ARBA" id="ARBA00022723"/>
    </source>
</evidence>
<dbReference type="EMBL" id="MFRC01000063">
    <property type="protein sequence ID" value="OGH88561.1"/>
    <property type="molecule type" value="Genomic_DNA"/>
</dbReference>
<feature type="domain" description="Zinc finger DksA/TraR C4-type" evidence="5">
    <location>
        <begin position="91"/>
        <end position="124"/>
    </location>
</feature>
<sequence>MAKSTFNKEFLLKIKTLLLKEKEILEKDLGKFTQRNFKVSGDYNSNFPEYGDKDDENANEVAEYAAELPLEESFEKTLRDNVQALKRLEEGTYGICKYCKKPIDEKRLVARPTSNACVSCKKAITQEI</sequence>
<protein>
    <recommendedName>
        <fullName evidence="5">Zinc finger DksA/TraR C4-type domain-containing protein</fullName>
    </recommendedName>
</protein>
<evidence type="ECO:0000313" key="6">
    <source>
        <dbReference type="EMBL" id="OGH88561.1"/>
    </source>
</evidence>
<dbReference type="Gene3D" id="1.20.120.910">
    <property type="entry name" value="DksA, coiled-coil domain"/>
    <property type="match status" value="1"/>
</dbReference>
<dbReference type="InterPro" id="IPR000962">
    <property type="entry name" value="Znf_DskA_TraR"/>
</dbReference>
<dbReference type="PROSITE" id="PS51128">
    <property type="entry name" value="ZF_DKSA_2"/>
    <property type="match status" value="1"/>
</dbReference>
<evidence type="ECO:0000313" key="7">
    <source>
        <dbReference type="Proteomes" id="UP000178490"/>
    </source>
</evidence>
<reference evidence="6 7" key="1">
    <citation type="journal article" date="2016" name="Nat. Commun.">
        <title>Thousands of microbial genomes shed light on interconnected biogeochemical processes in an aquifer system.</title>
        <authorList>
            <person name="Anantharaman K."/>
            <person name="Brown C.T."/>
            <person name="Hug L.A."/>
            <person name="Sharon I."/>
            <person name="Castelle C.J."/>
            <person name="Probst A.J."/>
            <person name="Thomas B.C."/>
            <person name="Singh A."/>
            <person name="Wilkins M.J."/>
            <person name="Karaoz U."/>
            <person name="Brodie E.L."/>
            <person name="Williams K.H."/>
            <person name="Hubbard S.S."/>
            <person name="Banfield J.F."/>
        </authorList>
    </citation>
    <scope>NUCLEOTIDE SEQUENCE [LARGE SCALE GENOMIC DNA]</scope>
</reference>
<accession>A0A1F6NXE9</accession>
<feature type="zinc finger region" description="dksA C4-type" evidence="4">
    <location>
        <begin position="96"/>
        <end position="120"/>
    </location>
</feature>
<dbReference type="Pfam" id="PF01258">
    <property type="entry name" value="zf-dskA_traR"/>
    <property type="match status" value="1"/>
</dbReference>
<comment type="caution">
    <text evidence="6">The sequence shown here is derived from an EMBL/GenBank/DDBJ whole genome shotgun (WGS) entry which is preliminary data.</text>
</comment>
<evidence type="ECO:0000256" key="3">
    <source>
        <dbReference type="ARBA" id="ARBA00022833"/>
    </source>
</evidence>
<organism evidence="6 7">
    <name type="scientific">Candidatus Magasanikbacteria bacterium RIFOXYD2_FULL_36_9</name>
    <dbReference type="NCBI Taxonomy" id="1798707"/>
    <lineage>
        <taxon>Bacteria</taxon>
        <taxon>Candidatus Magasanikiibacteriota</taxon>
    </lineage>
</organism>
<dbReference type="GO" id="GO:0008270">
    <property type="term" value="F:zinc ion binding"/>
    <property type="evidence" value="ECO:0007669"/>
    <property type="project" value="UniProtKB-KW"/>
</dbReference>
<dbReference type="SUPFAM" id="SSF57716">
    <property type="entry name" value="Glucocorticoid receptor-like (DNA-binding domain)"/>
    <property type="match status" value="1"/>
</dbReference>